<feature type="region of interest" description="Disordered" evidence="1">
    <location>
        <begin position="638"/>
        <end position="668"/>
    </location>
</feature>
<evidence type="ECO:0000256" key="1">
    <source>
        <dbReference type="SAM" id="MobiDB-lite"/>
    </source>
</evidence>
<evidence type="ECO:0000313" key="2">
    <source>
        <dbReference type="EMBL" id="KAK6625586.1"/>
    </source>
</evidence>
<organism evidence="2 3">
    <name type="scientific">Polyplax serrata</name>
    <name type="common">Common mouse louse</name>
    <dbReference type="NCBI Taxonomy" id="468196"/>
    <lineage>
        <taxon>Eukaryota</taxon>
        <taxon>Metazoa</taxon>
        <taxon>Ecdysozoa</taxon>
        <taxon>Arthropoda</taxon>
        <taxon>Hexapoda</taxon>
        <taxon>Insecta</taxon>
        <taxon>Pterygota</taxon>
        <taxon>Neoptera</taxon>
        <taxon>Paraneoptera</taxon>
        <taxon>Psocodea</taxon>
        <taxon>Troctomorpha</taxon>
        <taxon>Phthiraptera</taxon>
        <taxon>Anoplura</taxon>
        <taxon>Polyplacidae</taxon>
        <taxon>Polyplax</taxon>
    </lineage>
</organism>
<evidence type="ECO:0000313" key="3">
    <source>
        <dbReference type="Proteomes" id="UP001372834"/>
    </source>
</evidence>
<protein>
    <submittedName>
        <fullName evidence="2">Uncharacterized protein</fullName>
    </submittedName>
</protein>
<accession>A0AAN8RV02</accession>
<dbReference type="Proteomes" id="UP001372834">
    <property type="component" value="Unassembled WGS sequence"/>
</dbReference>
<reference evidence="2 3" key="1">
    <citation type="submission" date="2023-10" db="EMBL/GenBank/DDBJ databases">
        <title>Genomes of two closely related lineages of the louse Polyplax serrata with different host specificities.</title>
        <authorList>
            <person name="Martinu J."/>
            <person name="Tarabai H."/>
            <person name="Stefka J."/>
            <person name="Hypsa V."/>
        </authorList>
    </citation>
    <scope>NUCLEOTIDE SEQUENCE [LARGE SCALE GENOMIC DNA]</scope>
    <source>
        <strain evidence="2">HR10_N</strain>
    </source>
</reference>
<gene>
    <name evidence="2" type="ORF">RUM43_005885</name>
</gene>
<proteinExistence type="predicted"/>
<dbReference type="EMBL" id="JAWJWE010000037">
    <property type="protein sequence ID" value="KAK6625586.1"/>
    <property type="molecule type" value="Genomic_DNA"/>
</dbReference>
<feature type="compositionally biased region" description="Basic and acidic residues" evidence="1">
    <location>
        <begin position="643"/>
        <end position="667"/>
    </location>
</feature>
<name>A0AAN8RV02_POLSC</name>
<comment type="caution">
    <text evidence="2">The sequence shown here is derived from an EMBL/GenBank/DDBJ whole genome shotgun (WGS) entry which is preliminary data.</text>
</comment>
<sequence length="1791" mass="201289">MVQSFLVVAISSETNSDVLKWFTIQNKQLKFLYDWPFHRNIYQMHVVKVNQELKMLIVSHLQEGHTKNAVLGVYNLNIAPHVDLWLFEQIQLIELPSSVTVFSENDDVFLTLAYPQTGLIHIWRYSKTLCKENLEQKNFKLHQKIHLNGLISHIAFRVGFKWQLAVASTKSSIYQMGDNLQFNAVTYFDFGNQIQWMYVPVDTYREDVILLSKSNAGISALIWNGNNNYQIIDKFDDFVCKNDANCMKSMDEVSLIDGTTFQYHGHQNILMPTKSGIPVLVKLLITLRPLPDKISLHLNEVMRIKETLQDMHTSQAAEIENLKVVTDTTPGNSAENLMTTSTGGSNLNIEAVSHTKNWSDVLLALDILKNRINILNRNIIELSNNSKFSLPEGSQLTGSANLFPQNISNGIVFHGKVVINNLNAVSLNGHSIKDVLQNSFRTNVGGKIGGTKTFENLKTENLAFDKVNDISGCNIVFSDDPWDALNGNVITGDVLWESKINILNDVTFLNGATQKDTRANNYRTLSNVPKHNFDDLHFQDLEITHDANVLSTINNRSIILPIHMIPLDPHYLETINQARVEQVNVKGNLDFELLNGKNFTDIVKQISLKSEPKSAKNISKIQGVLKVESLNAHKINCVPLSKPRSDSTAHSDGNEPHENRGRNEKLKSISPRFARKRNIYVFHDIDVNGIVNTNTINNLDWDILNGTLRKGENAVVKGHKIFGKALTSSNINVTGTMNNENFPQVVMTDFSDQTVKFPQIFSNASFNNLTLLGTWDGIDLVQLNRSLLRPDLEFLTGKTNLTISNGFTLLTEKFVATDYVNHASLMEGDTHDREEVTITAGHGLNLIKASKVIVNGSLKTNYNVNGMNLVTLNDMRVSLSQPQTVEQNISQDELIVDDDINLISLNDKNILSLVESDGDVNIIDNFLEGHLRRVKKLLVKGDITTIDGINGYHLSQLQENGINLANPDSIDGTVVFEDVAHFKQLNVTDSINGYSLKWLDEDIALKHSHIFLNGIKNFTTLRVLKNMKAKSLNGHQVQEIVTLQGDQAMKGSVTINGDVTVQGNLMTNGGLNEISIPSLLKTFSTQYNSYIIPGDLVLNGEEMVINNLFVSDDIQNISFDNMMKDVVYKRDCCDISGRKKFLGEVKLMENLLVENTINGLNVDELNPEDIALVSEPSKISGTLVIKEAILSVLNANGHFNSTRINNFDMNEWFEESIPLRHSEVVNGKMEFVEAEVAGNVEVNLINGHMSSAIIPLKGKQFIPVTGLFQRLNATSDISVGGYVNGVNLVQEMEKSVLLTKDQTINTKMIFYKDLVINGNLVVDRINGKSIKSIVTLDTEQVIENSLNFHGVVTVSGNIDRLKTLNDINLKNWYGRSVFPNREQEISGVWSVGGNLTAKNIYGEGSLNNFRLVDISKEVSKSKSIAIHRKVETEKEYNSQCHQIEQLSRELTKLPFMFHQFEVVHIIDTQLVIESVIPLQIAGSHYLIVTFLKECFSAMYQWEKENSTFRYLRHVNIGPVSKSLVAYRNGATYLVTSYSYSTVECNENRMPGNIWVFEDNSEKFVHLLTGTGFVDVMNENDTSDIFYTLEDKGAIYQWTITSDKNVEDVFLVDVGPGNYRFLDFKVTGGLAVSNGREIKEIKVTEKEVLLDTFTIPYGNMVALPINGKILVGLVLRDKILVYENFRAEKLFCVIPSYKAGSVLWFNYGVNKQAFLIVSSHHRLIDVFEYKSISGFVKRMSLQLFSVRLQSAALPSKGKYQLSKFVMVIQKNKVIFLEADMLGDFYEGSMSKY</sequence>